<dbReference type="Proteomes" id="UP001530400">
    <property type="component" value="Unassembled WGS sequence"/>
</dbReference>
<protein>
    <submittedName>
        <fullName evidence="2">Uncharacterized protein</fullName>
    </submittedName>
</protein>
<proteinExistence type="predicted"/>
<comment type="caution">
    <text evidence="2">The sequence shown here is derived from an EMBL/GenBank/DDBJ whole genome shotgun (WGS) entry which is preliminary data.</text>
</comment>
<keyword evidence="3" id="KW-1185">Reference proteome</keyword>
<dbReference type="EMBL" id="JALLPJ020001398">
    <property type="protein sequence ID" value="KAL3765664.1"/>
    <property type="molecule type" value="Genomic_DNA"/>
</dbReference>
<feature type="compositionally biased region" description="Basic residues" evidence="1">
    <location>
        <begin position="164"/>
        <end position="178"/>
    </location>
</feature>
<feature type="region of interest" description="Disordered" evidence="1">
    <location>
        <begin position="312"/>
        <end position="344"/>
    </location>
</feature>
<name>A0ABD3MNT5_9STRA</name>
<sequence length="344" mass="39289">MRLARLLTIEFSSPTSVLHHSTFAFDAVMPLKNQGTYSILSMKIPIVFLFATAAVALANNLRGDEPVAAVSNDIELAVEKSLPDEAEEVDPDSRELGTTYSYHSRTGTGWGGSYTTRTKSRSSGRKHKNAAASSRRRKKTTARSRSSGRKKTTASSRKWGGGTRKYKATRYYKNRSSRNRSSNRSSRTRSDDCNTLFIVKSDSRRSTMTCAEDTAYEFRNDFDETVIATSDRQARDGDVVAIIDDDTDCEDLWQVTYEASFSLSYIYECPSSLVPTVSYHFNRDEIDKEVLNRHYDRTFYVHYGSRQKYYSYKKNRSSRKRSETTTRNRSEKTTRNRSKRSESD</sequence>
<feature type="compositionally biased region" description="Polar residues" evidence="1">
    <location>
        <begin position="96"/>
        <end position="117"/>
    </location>
</feature>
<dbReference type="AlphaFoldDB" id="A0ABD3MNT5"/>
<feature type="region of interest" description="Disordered" evidence="1">
    <location>
        <begin position="81"/>
        <end position="190"/>
    </location>
</feature>
<evidence type="ECO:0000256" key="1">
    <source>
        <dbReference type="SAM" id="MobiDB-lite"/>
    </source>
</evidence>
<accession>A0ABD3MNT5</accession>
<evidence type="ECO:0000313" key="2">
    <source>
        <dbReference type="EMBL" id="KAL3765664.1"/>
    </source>
</evidence>
<feature type="compositionally biased region" description="Basic and acidic residues" evidence="1">
    <location>
        <begin position="320"/>
        <end position="344"/>
    </location>
</feature>
<evidence type="ECO:0000313" key="3">
    <source>
        <dbReference type="Proteomes" id="UP001530400"/>
    </source>
</evidence>
<gene>
    <name evidence="2" type="ORF">ACHAWO_003528</name>
</gene>
<organism evidence="2 3">
    <name type="scientific">Cyclotella atomus</name>
    <dbReference type="NCBI Taxonomy" id="382360"/>
    <lineage>
        <taxon>Eukaryota</taxon>
        <taxon>Sar</taxon>
        <taxon>Stramenopiles</taxon>
        <taxon>Ochrophyta</taxon>
        <taxon>Bacillariophyta</taxon>
        <taxon>Coscinodiscophyceae</taxon>
        <taxon>Thalassiosirophycidae</taxon>
        <taxon>Stephanodiscales</taxon>
        <taxon>Stephanodiscaceae</taxon>
        <taxon>Cyclotella</taxon>
    </lineage>
</organism>
<feature type="compositionally biased region" description="Basic residues" evidence="1">
    <location>
        <begin position="118"/>
        <end position="152"/>
    </location>
</feature>
<reference evidence="2 3" key="1">
    <citation type="submission" date="2024-10" db="EMBL/GenBank/DDBJ databases">
        <title>Updated reference genomes for cyclostephanoid diatoms.</title>
        <authorList>
            <person name="Roberts W.R."/>
            <person name="Alverson A.J."/>
        </authorList>
    </citation>
    <scope>NUCLEOTIDE SEQUENCE [LARGE SCALE GENOMIC DNA]</scope>
    <source>
        <strain evidence="2 3">AJA010-31</strain>
    </source>
</reference>